<reference evidence="2 3" key="1">
    <citation type="submission" date="2015-03" db="EMBL/GenBank/DDBJ databases">
        <authorList>
            <person name="Hassan Y.I."/>
            <person name="Lepp D."/>
            <person name="Zhou T."/>
        </authorList>
    </citation>
    <scope>NUCLEOTIDE SEQUENCE [LARGE SCALE GENOMIC DNA]</scope>
    <source>
        <strain evidence="2 3">GH2-10</strain>
    </source>
</reference>
<keyword evidence="1" id="KW-1133">Transmembrane helix</keyword>
<proteinExistence type="predicted"/>
<keyword evidence="1" id="KW-0472">Membrane</keyword>
<accession>A0A0F5L302</accession>
<name>A0A0F5L302_9HYPH</name>
<dbReference type="PATRIC" id="fig|361041.3.peg.2735"/>
<evidence type="ECO:0000313" key="3">
    <source>
        <dbReference type="Proteomes" id="UP000033514"/>
    </source>
</evidence>
<dbReference type="Proteomes" id="UP000033514">
    <property type="component" value="Unassembled WGS sequence"/>
</dbReference>
<dbReference type="PANTHER" id="PTHR34703">
    <property type="entry name" value="ANTIPORTER SUBUNIT MNHG2-RELATED"/>
    <property type="match status" value="1"/>
</dbReference>
<keyword evidence="1" id="KW-0812">Transmembrane</keyword>
<dbReference type="AlphaFoldDB" id="A0A0F5L302"/>
<evidence type="ECO:0000313" key="2">
    <source>
        <dbReference type="EMBL" id="KKB76743.1"/>
    </source>
</evidence>
<dbReference type="RefSeq" id="WP_046144527.1">
    <property type="nucleotide sequence ID" value="NZ_LAJG01000042.1"/>
</dbReference>
<dbReference type="EMBL" id="LAJG01000042">
    <property type="protein sequence ID" value="KKB76743.1"/>
    <property type="molecule type" value="Genomic_DNA"/>
</dbReference>
<organism evidence="2 3">
    <name type="scientific">Devosia soli</name>
    <dbReference type="NCBI Taxonomy" id="361041"/>
    <lineage>
        <taxon>Bacteria</taxon>
        <taxon>Pseudomonadati</taxon>
        <taxon>Pseudomonadota</taxon>
        <taxon>Alphaproteobacteria</taxon>
        <taxon>Hyphomicrobiales</taxon>
        <taxon>Devosiaceae</taxon>
        <taxon>Devosia</taxon>
    </lineage>
</organism>
<gene>
    <name evidence="2" type="ORF">VW35_16665</name>
</gene>
<keyword evidence="3" id="KW-1185">Reference proteome</keyword>
<feature type="transmembrane region" description="Helical" evidence="1">
    <location>
        <begin position="65"/>
        <end position="88"/>
    </location>
</feature>
<comment type="caution">
    <text evidence="2">The sequence shown here is derived from an EMBL/GenBank/DDBJ whole genome shotgun (WGS) entry which is preliminary data.</text>
</comment>
<dbReference type="Pfam" id="PF03334">
    <property type="entry name" value="PhaG_MnhG_YufB"/>
    <property type="match status" value="1"/>
</dbReference>
<sequence>MIADLALYIGGLLLVFGALFSLLAAIGVLRFPDLFTRLHAASKAGAVGGGMVLLAVALISLDAAVFLRALIGIVFLLLTTPVSAHLLARASHLTGYRVSESTIRNDLKNPVE</sequence>
<evidence type="ECO:0000256" key="1">
    <source>
        <dbReference type="SAM" id="Phobius"/>
    </source>
</evidence>
<dbReference type="OrthoDB" id="4427992at2"/>
<feature type="transmembrane region" description="Helical" evidence="1">
    <location>
        <begin position="41"/>
        <end position="59"/>
    </location>
</feature>
<feature type="transmembrane region" description="Helical" evidence="1">
    <location>
        <begin position="6"/>
        <end position="29"/>
    </location>
</feature>
<dbReference type="PANTHER" id="PTHR34703:SF1">
    <property type="entry name" value="ANTIPORTER SUBUNIT MNHG2-RELATED"/>
    <property type="match status" value="1"/>
</dbReference>
<dbReference type="GO" id="GO:0015385">
    <property type="term" value="F:sodium:proton antiporter activity"/>
    <property type="evidence" value="ECO:0007669"/>
    <property type="project" value="TreeGrafter"/>
</dbReference>
<dbReference type="NCBIfam" id="NF009314">
    <property type="entry name" value="PRK12674.1-2"/>
    <property type="match status" value="1"/>
</dbReference>
<dbReference type="NCBIfam" id="TIGR01300">
    <property type="entry name" value="CPA3_mnhG_phaG"/>
    <property type="match status" value="1"/>
</dbReference>
<protein>
    <submittedName>
        <fullName evidence="2">Cation:proton antiporter</fullName>
    </submittedName>
</protein>
<dbReference type="STRING" id="361041.VW35_16665"/>
<dbReference type="InterPro" id="IPR005133">
    <property type="entry name" value="PhaG_MnhG_YufB"/>
</dbReference>